<name>A0A1I8A3L6_9BILA</name>
<dbReference type="InterPro" id="IPR003619">
    <property type="entry name" value="MAD_homology1_Dwarfin-type"/>
</dbReference>
<dbReference type="Gene3D" id="3.90.520.10">
    <property type="entry name" value="SMAD MH1 domain"/>
    <property type="match status" value="1"/>
</dbReference>
<evidence type="ECO:0000259" key="5">
    <source>
        <dbReference type="PROSITE" id="PS51075"/>
    </source>
</evidence>
<evidence type="ECO:0000256" key="1">
    <source>
        <dbReference type="ARBA" id="ARBA00004123"/>
    </source>
</evidence>
<dbReference type="InterPro" id="IPR013019">
    <property type="entry name" value="MAD_homology_MH1"/>
</dbReference>
<dbReference type="Proteomes" id="UP000095287">
    <property type="component" value="Unplaced"/>
</dbReference>
<evidence type="ECO:0000256" key="2">
    <source>
        <dbReference type="ARBA" id="ARBA00023015"/>
    </source>
</evidence>
<dbReference type="PANTHER" id="PTHR13703">
    <property type="entry name" value="SMAD"/>
    <property type="match status" value="1"/>
</dbReference>
<dbReference type="GO" id="GO:0070411">
    <property type="term" value="F:I-SMAD binding"/>
    <property type="evidence" value="ECO:0007669"/>
    <property type="project" value="TreeGrafter"/>
</dbReference>
<dbReference type="WBParaSite" id="L893_g3224.t1">
    <property type="protein sequence ID" value="L893_g3224.t1"/>
    <property type="gene ID" value="L893_g3224"/>
</dbReference>
<evidence type="ECO:0000256" key="4">
    <source>
        <dbReference type="ARBA" id="ARBA00023242"/>
    </source>
</evidence>
<sequence>MSRRVRSSEVAVMTWNTNDEKSVETSTLAITRSRARPKRRLSDAIFIPRKKRTEETKGFLVSAKQTLIDMTLRLYKKGNLEKLREFMAVIASKGEAKQCVPLERCRDGRMQVGLGKVFPAVCVLNLFVEPRASKVTVTKLPICELGCKPVTLTSDGNAMYECINPWHYEFTQHGNNERSEAANEEKQEYAEETQERTEEPLNIQNLTMEKSTDFDFGDIPCEFTSYDKVDARGPLELKRSASEIRSMRISGPLAVLL</sequence>
<dbReference type="GO" id="GO:0009653">
    <property type="term" value="P:anatomical structure morphogenesis"/>
    <property type="evidence" value="ECO:0007669"/>
    <property type="project" value="TreeGrafter"/>
</dbReference>
<dbReference type="SUPFAM" id="SSF56366">
    <property type="entry name" value="SMAD MH1 domain"/>
    <property type="match status" value="1"/>
</dbReference>
<dbReference type="GO" id="GO:0030154">
    <property type="term" value="P:cell differentiation"/>
    <property type="evidence" value="ECO:0007669"/>
    <property type="project" value="TreeGrafter"/>
</dbReference>
<reference evidence="7" key="1">
    <citation type="submission" date="2016-11" db="UniProtKB">
        <authorList>
            <consortium name="WormBaseParasite"/>
        </authorList>
    </citation>
    <scope>IDENTIFICATION</scope>
</reference>
<dbReference type="GO" id="GO:0030509">
    <property type="term" value="P:BMP signaling pathway"/>
    <property type="evidence" value="ECO:0007669"/>
    <property type="project" value="TreeGrafter"/>
</dbReference>
<dbReference type="GO" id="GO:0071144">
    <property type="term" value="C:heteromeric SMAD protein complex"/>
    <property type="evidence" value="ECO:0007669"/>
    <property type="project" value="TreeGrafter"/>
</dbReference>
<organism evidence="6 7">
    <name type="scientific">Steinernema glaseri</name>
    <dbReference type="NCBI Taxonomy" id="37863"/>
    <lineage>
        <taxon>Eukaryota</taxon>
        <taxon>Metazoa</taxon>
        <taxon>Ecdysozoa</taxon>
        <taxon>Nematoda</taxon>
        <taxon>Chromadorea</taxon>
        <taxon>Rhabditida</taxon>
        <taxon>Tylenchina</taxon>
        <taxon>Panagrolaimomorpha</taxon>
        <taxon>Strongyloidoidea</taxon>
        <taxon>Steinernematidae</taxon>
        <taxon>Steinernema</taxon>
    </lineage>
</organism>
<keyword evidence="4" id="KW-0539">Nucleus</keyword>
<dbReference type="PROSITE" id="PS51075">
    <property type="entry name" value="MH1"/>
    <property type="match status" value="1"/>
</dbReference>
<dbReference type="SMART" id="SM00523">
    <property type="entry name" value="DWA"/>
    <property type="match status" value="1"/>
</dbReference>
<dbReference type="GO" id="GO:0060395">
    <property type="term" value="P:SMAD protein signal transduction"/>
    <property type="evidence" value="ECO:0007669"/>
    <property type="project" value="TreeGrafter"/>
</dbReference>
<dbReference type="Pfam" id="PF03165">
    <property type="entry name" value="MH1"/>
    <property type="match status" value="1"/>
</dbReference>
<keyword evidence="3" id="KW-0804">Transcription</keyword>
<evidence type="ECO:0000313" key="7">
    <source>
        <dbReference type="WBParaSite" id="L893_g3224.t1"/>
    </source>
</evidence>
<proteinExistence type="predicted"/>
<dbReference type="InterPro" id="IPR036578">
    <property type="entry name" value="SMAD_MH1_sf"/>
</dbReference>
<dbReference type="GO" id="GO:0051239">
    <property type="term" value="P:regulation of multicellular organismal process"/>
    <property type="evidence" value="ECO:0007669"/>
    <property type="project" value="UniProtKB-ARBA"/>
</dbReference>
<evidence type="ECO:0000256" key="3">
    <source>
        <dbReference type="ARBA" id="ARBA00023163"/>
    </source>
</evidence>
<protein>
    <submittedName>
        <fullName evidence="7">MH1 domain-containing protein</fullName>
    </submittedName>
</protein>
<dbReference type="GO" id="GO:0000981">
    <property type="term" value="F:DNA-binding transcription factor activity, RNA polymerase II-specific"/>
    <property type="evidence" value="ECO:0007669"/>
    <property type="project" value="TreeGrafter"/>
</dbReference>
<dbReference type="AlphaFoldDB" id="A0A1I8A3L6"/>
<accession>A0A1I8A3L6</accession>
<dbReference type="GO" id="GO:0000978">
    <property type="term" value="F:RNA polymerase II cis-regulatory region sequence-specific DNA binding"/>
    <property type="evidence" value="ECO:0007669"/>
    <property type="project" value="TreeGrafter"/>
</dbReference>
<keyword evidence="6" id="KW-1185">Reference proteome</keyword>
<feature type="domain" description="MH1" evidence="5">
    <location>
        <begin position="40"/>
        <end position="177"/>
    </location>
</feature>
<evidence type="ECO:0000313" key="6">
    <source>
        <dbReference type="Proteomes" id="UP000095287"/>
    </source>
</evidence>
<keyword evidence="2" id="KW-0805">Transcription regulation</keyword>
<dbReference type="InterPro" id="IPR013790">
    <property type="entry name" value="Dwarfin"/>
</dbReference>
<comment type="subcellular location">
    <subcellularLocation>
        <location evidence="1">Nucleus</location>
    </subcellularLocation>
</comment>